<proteinExistence type="predicted"/>
<gene>
    <name evidence="2" type="ORF">H9717_12895</name>
</gene>
<dbReference type="Pfam" id="PF06182">
    <property type="entry name" value="ABC2_membrane_6"/>
    <property type="match status" value="1"/>
</dbReference>
<sequence>MLIRRLFYMCFKRETEYKLNFILLCVSVAPLRLMFLLFALVLSSKIEALYGWNAWDIAFLYGMYVVSYSLAQIFFKPFRNLDKLITHGELDKFFTKPQPVLFSLIFYNIHIMEIFSQLVPSLIILILACFQISARWNLFKVLILTAGIAGGTLIQAGIFVFIGCTSIFMFNSSWLGDLYYAFRDFLSYPLVIFGKKMLLFLTCVLPLAFVNYYPARYILEKEKKDALINFMTLPVSLVISVLICKLWKISCKHYTSSGS</sequence>
<feature type="transmembrane region" description="Helical" evidence="1">
    <location>
        <begin position="114"/>
        <end position="133"/>
    </location>
</feature>
<keyword evidence="1" id="KW-1133">Transmembrane helix</keyword>
<feature type="transmembrane region" description="Helical" evidence="1">
    <location>
        <begin position="227"/>
        <end position="247"/>
    </location>
</feature>
<comment type="caution">
    <text evidence="2">The sequence shown here is derived from an EMBL/GenBank/DDBJ whole genome shotgun (WGS) entry which is preliminary data.</text>
</comment>
<name>A0A9D2I8U1_9FIRM</name>
<evidence type="ECO:0000256" key="1">
    <source>
        <dbReference type="SAM" id="Phobius"/>
    </source>
</evidence>
<dbReference type="Proteomes" id="UP000886858">
    <property type="component" value="Unassembled WGS sequence"/>
</dbReference>
<dbReference type="InterPro" id="IPR010390">
    <property type="entry name" value="ABC-2_transporter-like"/>
</dbReference>
<evidence type="ECO:0000313" key="3">
    <source>
        <dbReference type="Proteomes" id="UP000886858"/>
    </source>
</evidence>
<protein>
    <submittedName>
        <fullName evidence="2">ABC-2 family transporter protein</fullName>
    </submittedName>
</protein>
<keyword evidence="1" id="KW-0472">Membrane</keyword>
<dbReference type="AlphaFoldDB" id="A0A9D2I8U1"/>
<organism evidence="2 3">
    <name type="scientific">Candidatus Eisenbergiella merdipullorum</name>
    <dbReference type="NCBI Taxonomy" id="2838553"/>
    <lineage>
        <taxon>Bacteria</taxon>
        <taxon>Bacillati</taxon>
        <taxon>Bacillota</taxon>
        <taxon>Clostridia</taxon>
        <taxon>Lachnospirales</taxon>
        <taxon>Lachnospiraceae</taxon>
        <taxon>Eisenbergiella</taxon>
    </lineage>
</organism>
<dbReference type="EMBL" id="DWYY01000140">
    <property type="protein sequence ID" value="HJA93984.1"/>
    <property type="molecule type" value="Genomic_DNA"/>
</dbReference>
<accession>A0A9D2I8U1</accession>
<feature type="transmembrane region" description="Helical" evidence="1">
    <location>
        <begin position="197"/>
        <end position="215"/>
    </location>
</feature>
<keyword evidence="1" id="KW-0812">Transmembrane</keyword>
<dbReference type="PANTHER" id="PTHR36833">
    <property type="entry name" value="SLR0610 PROTEIN-RELATED"/>
    <property type="match status" value="1"/>
</dbReference>
<evidence type="ECO:0000313" key="2">
    <source>
        <dbReference type="EMBL" id="HJA93984.1"/>
    </source>
</evidence>
<dbReference type="PANTHER" id="PTHR36833:SF1">
    <property type="entry name" value="INTEGRAL MEMBRANE TRANSPORT PROTEIN"/>
    <property type="match status" value="1"/>
</dbReference>
<reference evidence="2" key="1">
    <citation type="journal article" date="2021" name="PeerJ">
        <title>Extensive microbial diversity within the chicken gut microbiome revealed by metagenomics and culture.</title>
        <authorList>
            <person name="Gilroy R."/>
            <person name="Ravi A."/>
            <person name="Getino M."/>
            <person name="Pursley I."/>
            <person name="Horton D.L."/>
            <person name="Alikhan N.F."/>
            <person name="Baker D."/>
            <person name="Gharbi K."/>
            <person name="Hall N."/>
            <person name="Watson M."/>
            <person name="Adriaenssens E.M."/>
            <person name="Foster-Nyarko E."/>
            <person name="Jarju S."/>
            <person name="Secka A."/>
            <person name="Antonio M."/>
            <person name="Oren A."/>
            <person name="Chaudhuri R.R."/>
            <person name="La Ragione R."/>
            <person name="Hildebrand F."/>
            <person name="Pallen M.J."/>
        </authorList>
    </citation>
    <scope>NUCLEOTIDE SEQUENCE</scope>
    <source>
        <strain evidence="2">CHK179-7159</strain>
    </source>
</reference>
<feature type="transmembrane region" description="Helical" evidence="1">
    <location>
        <begin position="21"/>
        <end position="42"/>
    </location>
</feature>
<reference evidence="2" key="2">
    <citation type="submission" date="2021-04" db="EMBL/GenBank/DDBJ databases">
        <authorList>
            <person name="Gilroy R."/>
        </authorList>
    </citation>
    <scope>NUCLEOTIDE SEQUENCE</scope>
    <source>
        <strain evidence="2">CHK179-7159</strain>
    </source>
</reference>
<feature type="transmembrane region" description="Helical" evidence="1">
    <location>
        <begin position="54"/>
        <end position="75"/>
    </location>
</feature>